<feature type="non-terminal residue" evidence="1">
    <location>
        <position position="1"/>
    </location>
</feature>
<evidence type="ECO:0008006" key="2">
    <source>
        <dbReference type="Google" id="ProtNLM"/>
    </source>
</evidence>
<dbReference type="InterPro" id="IPR011659">
    <property type="entry name" value="WD40"/>
</dbReference>
<dbReference type="Pfam" id="PF07676">
    <property type="entry name" value="PD40"/>
    <property type="match status" value="1"/>
</dbReference>
<dbReference type="Gene3D" id="2.120.10.30">
    <property type="entry name" value="TolB, C-terminal domain"/>
    <property type="match status" value="1"/>
</dbReference>
<protein>
    <recommendedName>
        <fullName evidence="2">Amidohydrolase-related domain-containing protein</fullName>
    </recommendedName>
</protein>
<evidence type="ECO:0000313" key="1">
    <source>
        <dbReference type="EMBL" id="SVD15763.1"/>
    </source>
</evidence>
<organism evidence="1">
    <name type="scientific">marine metagenome</name>
    <dbReference type="NCBI Taxonomy" id="408172"/>
    <lineage>
        <taxon>unclassified sequences</taxon>
        <taxon>metagenomes</taxon>
        <taxon>ecological metagenomes</taxon>
    </lineage>
</organism>
<gene>
    <name evidence="1" type="ORF">METZ01_LOCUS368617</name>
</gene>
<dbReference type="Gene3D" id="3.20.20.140">
    <property type="entry name" value="Metal-dependent hydrolases"/>
    <property type="match status" value="1"/>
</dbReference>
<feature type="non-terminal residue" evidence="1">
    <location>
        <position position="306"/>
    </location>
</feature>
<sequence length="306" mass="32941">ADIGQVAFSHDGDYVYFVNDLSQYDAHLWRIAIGGGQPEQLTFTQNWHEWSFALKPGGDQVLVESGRYGGADLYEINVNGGPAKRLTSTLAREMSVAVSPNGRQHAYVETHNGVDHVVVVGETTTKRISTSPFDQKQLVFHPDGESLVLVAGRQLFRVRTQDGETTPIPFTAQFSVADNPTDDLVITNVQLFDAVGGDVVPEASIVIRDGRIAEVHSKPFMIEGLSVPVIDGEGRTLLPGLVDNHHHFWSPLNGPGLLANGVTSIRDPGSAIADALDYKDAIRLGILAGPDVYTAGPLIDGPGGYH</sequence>
<dbReference type="AlphaFoldDB" id="A0A382T1A9"/>
<accession>A0A382T1A9</accession>
<name>A0A382T1A9_9ZZZZ</name>
<dbReference type="Gene3D" id="2.30.40.10">
    <property type="entry name" value="Urease, subunit C, domain 1"/>
    <property type="match status" value="1"/>
</dbReference>
<dbReference type="EMBL" id="UINC01133061">
    <property type="protein sequence ID" value="SVD15763.1"/>
    <property type="molecule type" value="Genomic_DNA"/>
</dbReference>
<dbReference type="PANTHER" id="PTHR43135">
    <property type="entry name" value="ALPHA-D-RIBOSE 1-METHYLPHOSPHONATE 5-TRIPHOSPHATE DIPHOSPHATASE"/>
    <property type="match status" value="1"/>
</dbReference>
<dbReference type="InterPro" id="IPR051781">
    <property type="entry name" value="Metallo-dep_Hydrolase"/>
</dbReference>
<dbReference type="InterPro" id="IPR011059">
    <property type="entry name" value="Metal-dep_hydrolase_composite"/>
</dbReference>
<dbReference type="SUPFAM" id="SSF69304">
    <property type="entry name" value="Tricorn protease N-terminal domain"/>
    <property type="match status" value="1"/>
</dbReference>
<reference evidence="1" key="1">
    <citation type="submission" date="2018-05" db="EMBL/GenBank/DDBJ databases">
        <authorList>
            <person name="Lanie J.A."/>
            <person name="Ng W.-L."/>
            <person name="Kazmierczak K.M."/>
            <person name="Andrzejewski T.M."/>
            <person name="Davidsen T.M."/>
            <person name="Wayne K.J."/>
            <person name="Tettelin H."/>
            <person name="Glass J.I."/>
            <person name="Rusch D."/>
            <person name="Podicherti R."/>
            <person name="Tsui H.-C.T."/>
            <person name="Winkler M.E."/>
        </authorList>
    </citation>
    <scope>NUCLEOTIDE SEQUENCE</scope>
</reference>
<proteinExistence type="predicted"/>
<dbReference type="GO" id="GO:0016810">
    <property type="term" value="F:hydrolase activity, acting on carbon-nitrogen (but not peptide) bonds"/>
    <property type="evidence" value="ECO:0007669"/>
    <property type="project" value="InterPro"/>
</dbReference>
<dbReference type="SUPFAM" id="SSF51338">
    <property type="entry name" value="Composite domain of metallo-dependent hydrolases"/>
    <property type="match status" value="1"/>
</dbReference>
<dbReference type="InterPro" id="IPR011042">
    <property type="entry name" value="6-blade_b-propeller_TolB-like"/>
</dbReference>
<dbReference type="PANTHER" id="PTHR43135:SF3">
    <property type="entry name" value="ALPHA-D-RIBOSE 1-METHYLPHOSPHONATE 5-TRIPHOSPHATE DIPHOSPHATASE"/>
    <property type="match status" value="1"/>
</dbReference>